<feature type="compositionally biased region" description="Polar residues" evidence="1">
    <location>
        <begin position="216"/>
        <end position="233"/>
    </location>
</feature>
<accession>A0A232M4I3</accession>
<proteinExistence type="predicted"/>
<reference evidence="2 3" key="1">
    <citation type="journal article" date="2015" name="Environ. Microbiol.">
        <title>Metagenome sequence of Elaphomyces granulatus from sporocarp tissue reveals Ascomycota ectomycorrhizal fingerprints of genome expansion and a Proteobacteria-rich microbiome.</title>
        <authorList>
            <person name="Quandt C.A."/>
            <person name="Kohler A."/>
            <person name="Hesse C.N."/>
            <person name="Sharpton T.J."/>
            <person name="Martin F."/>
            <person name="Spatafora J.W."/>
        </authorList>
    </citation>
    <scope>NUCLEOTIDE SEQUENCE [LARGE SCALE GENOMIC DNA]</scope>
    <source>
        <strain evidence="2 3">OSC145934</strain>
    </source>
</reference>
<evidence type="ECO:0000313" key="2">
    <source>
        <dbReference type="EMBL" id="OXV11248.1"/>
    </source>
</evidence>
<evidence type="ECO:0000313" key="3">
    <source>
        <dbReference type="Proteomes" id="UP000243515"/>
    </source>
</evidence>
<keyword evidence="3" id="KW-1185">Reference proteome</keyword>
<gene>
    <name evidence="2" type="ORF">Egran_00990</name>
</gene>
<dbReference type="EMBL" id="NPHW01002543">
    <property type="protein sequence ID" value="OXV11248.1"/>
    <property type="molecule type" value="Genomic_DNA"/>
</dbReference>
<dbReference type="Proteomes" id="UP000243515">
    <property type="component" value="Unassembled WGS sequence"/>
</dbReference>
<feature type="compositionally biased region" description="Basic and acidic residues" evidence="1">
    <location>
        <begin position="239"/>
        <end position="250"/>
    </location>
</feature>
<name>A0A232M4I3_9EURO</name>
<dbReference type="OrthoDB" id="5367448at2759"/>
<evidence type="ECO:0000256" key="1">
    <source>
        <dbReference type="SAM" id="MobiDB-lite"/>
    </source>
</evidence>
<dbReference type="AlphaFoldDB" id="A0A232M4I3"/>
<feature type="region of interest" description="Disordered" evidence="1">
    <location>
        <begin position="211"/>
        <end position="256"/>
    </location>
</feature>
<protein>
    <submittedName>
        <fullName evidence="2">Uncharacterized protein</fullName>
    </submittedName>
</protein>
<comment type="caution">
    <text evidence="2">The sequence shown here is derived from an EMBL/GenBank/DDBJ whole genome shotgun (WGS) entry which is preliminary data.</text>
</comment>
<sequence>MAFSSTASVLRAAANTSLRQVHVTTHPAPRTLRESRMVLAALQKFGEVVTYQNFRYNRQGTVDLDQISHAIFETTEAATSAIKASPITIPIPPDTDTQKPPNEHIIAADPWAESEFQPSPTSLTCQIQQSFYNNEAAMKKNPYYNTFYVLTNSFQYHDLVKCAGIPQPELADCSLTRKKRVPLRIRQRVQQDNERLGALSLMELYREGIERERTPPNAQSQSQGSKSEISTTVHPGELGAEKKTGRRETSTADLSG</sequence>
<organism evidence="2 3">
    <name type="scientific">Elaphomyces granulatus</name>
    <dbReference type="NCBI Taxonomy" id="519963"/>
    <lineage>
        <taxon>Eukaryota</taxon>
        <taxon>Fungi</taxon>
        <taxon>Dikarya</taxon>
        <taxon>Ascomycota</taxon>
        <taxon>Pezizomycotina</taxon>
        <taxon>Eurotiomycetes</taxon>
        <taxon>Eurotiomycetidae</taxon>
        <taxon>Eurotiales</taxon>
        <taxon>Elaphomycetaceae</taxon>
        <taxon>Elaphomyces</taxon>
    </lineage>
</organism>